<comment type="similarity">
    <text evidence="2">Belongs to the RRP1 family.</text>
</comment>
<organism evidence="6 7">
    <name type="scientific">Cryomyces antarcticus</name>
    <dbReference type="NCBI Taxonomy" id="329879"/>
    <lineage>
        <taxon>Eukaryota</taxon>
        <taxon>Fungi</taxon>
        <taxon>Dikarya</taxon>
        <taxon>Ascomycota</taxon>
        <taxon>Pezizomycotina</taxon>
        <taxon>Dothideomycetes</taxon>
        <taxon>Dothideomycetes incertae sedis</taxon>
        <taxon>Cryomyces</taxon>
    </lineage>
</organism>
<comment type="caution">
    <text evidence="6">The sequence shown here is derived from an EMBL/GenBank/DDBJ whole genome shotgun (WGS) entry which is preliminary data.</text>
</comment>
<proteinExistence type="inferred from homology"/>
<keyword evidence="4" id="KW-0539">Nucleus</keyword>
<feature type="compositionally biased region" description="Basic and acidic residues" evidence="5">
    <location>
        <begin position="143"/>
        <end position="155"/>
    </location>
</feature>
<dbReference type="PANTHER" id="PTHR13026">
    <property type="entry name" value="NNP-1 PROTEIN NOVEL NUCLEAR PROTEIN 1 NOP52"/>
    <property type="match status" value="1"/>
</dbReference>
<accession>A0ABR0M7Q7</accession>
<dbReference type="Pfam" id="PF05997">
    <property type="entry name" value="Nop52"/>
    <property type="match status" value="1"/>
</dbReference>
<evidence type="ECO:0000313" key="7">
    <source>
        <dbReference type="Proteomes" id="UP001357485"/>
    </source>
</evidence>
<sequence length="179" mass="20651">MAGLVDGIGKEDFLPWMDAFWKTMSREWMGIDVLRMDKFLFLIRQYLAASFRYLARQSWKDAGLVGQYMDILAETPLNPPDAKIPNGLRFHVLDIYVDELDKIDADREGDLPLKTLLWPLQRLEENSPVKLVRTRAKEALNDERLKDWNGKREDASNGTRTAEDVDDAEDDGEWGGFED</sequence>
<evidence type="ECO:0000256" key="2">
    <source>
        <dbReference type="ARBA" id="ARBA00006374"/>
    </source>
</evidence>
<feature type="region of interest" description="Disordered" evidence="5">
    <location>
        <begin position="143"/>
        <end position="179"/>
    </location>
</feature>
<evidence type="ECO:0008006" key="8">
    <source>
        <dbReference type="Google" id="ProtNLM"/>
    </source>
</evidence>
<evidence type="ECO:0000256" key="4">
    <source>
        <dbReference type="ARBA" id="ARBA00023242"/>
    </source>
</evidence>
<protein>
    <recommendedName>
        <fullName evidence="8">Ribosomal RNA-processing protein 1</fullName>
    </recommendedName>
</protein>
<evidence type="ECO:0000256" key="1">
    <source>
        <dbReference type="ARBA" id="ARBA00004123"/>
    </source>
</evidence>
<evidence type="ECO:0000313" key="6">
    <source>
        <dbReference type="EMBL" id="KAK5283720.1"/>
    </source>
</evidence>
<dbReference type="InterPro" id="IPR010301">
    <property type="entry name" value="RRP1"/>
</dbReference>
<evidence type="ECO:0000256" key="3">
    <source>
        <dbReference type="ARBA" id="ARBA00022552"/>
    </source>
</evidence>
<dbReference type="PANTHER" id="PTHR13026:SF0">
    <property type="entry name" value="RIBOSOMAL RNA PROCESSING 1B"/>
    <property type="match status" value="1"/>
</dbReference>
<keyword evidence="3" id="KW-0698">rRNA processing</keyword>
<dbReference type="Proteomes" id="UP001357485">
    <property type="component" value="Unassembled WGS sequence"/>
</dbReference>
<comment type="subcellular location">
    <subcellularLocation>
        <location evidence="1">Nucleus</location>
    </subcellularLocation>
</comment>
<feature type="compositionally biased region" description="Acidic residues" evidence="5">
    <location>
        <begin position="164"/>
        <end position="179"/>
    </location>
</feature>
<dbReference type="EMBL" id="JAVRRA010000855">
    <property type="protein sequence ID" value="KAK5283720.1"/>
    <property type="molecule type" value="Genomic_DNA"/>
</dbReference>
<gene>
    <name evidence="6" type="ORF">LTR16_005375</name>
</gene>
<evidence type="ECO:0000256" key="5">
    <source>
        <dbReference type="SAM" id="MobiDB-lite"/>
    </source>
</evidence>
<keyword evidence="7" id="KW-1185">Reference proteome</keyword>
<name>A0ABR0M7Q7_9PEZI</name>
<reference evidence="6 7" key="1">
    <citation type="submission" date="2023-08" db="EMBL/GenBank/DDBJ databases">
        <title>Black Yeasts Isolated from many extreme environments.</title>
        <authorList>
            <person name="Coleine C."/>
            <person name="Stajich J.E."/>
            <person name="Selbmann L."/>
        </authorList>
    </citation>
    <scope>NUCLEOTIDE SEQUENCE [LARGE SCALE GENOMIC DNA]</scope>
    <source>
        <strain evidence="6 7">CCFEE 536</strain>
    </source>
</reference>